<gene>
    <name evidence="11" type="ORF">JIR001_10000</name>
</gene>
<evidence type="ECO:0000256" key="7">
    <source>
        <dbReference type="ARBA" id="ARBA00022840"/>
    </source>
</evidence>
<dbReference type="GO" id="GO:0016020">
    <property type="term" value="C:membrane"/>
    <property type="evidence" value="ECO:0007669"/>
    <property type="project" value="InterPro"/>
</dbReference>
<evidence type="ECO:0000256" key="9">
    <source>
        <dbReference type="SAM" id="Phobius"/>
    </source>
</evidence>
<feature type="transmembrane region" description="Helical" evidence="9">
    <location>
        <begin position="109"/>
        <end position="126"/>
    </location>
</feature>
<dbReference type="SUPFAM" id="SSF55781">
    <property type="entry name" value="GAF domain-like"/>
    <property type="match status" value="1"/>
</dbReference>
<reference evidence="11" key="2">
    <citation type="journal article" date="2021" name="Microbiol. Resour. Announc.">
        <title>Complete Genome Sequence of Polycladomyces abyssicola JIR-001T, Isolated from Hemipelagic Sediment in Deep Seawater.</title>
        <authorList>
            <person name="Tsubouchi T."/>
            <person name="Kaneko Y."/>
        </authorList>
    </citation>
    <scope>NUCLEOTIDE SEQUENCE</scope>
    <source>
        <strain evidence="11">JIR-001</strain>
    </source>
</reference>
<keyword evidence="4" id="KW-0808">Transferase</keyword>
<dbReference type="PANTHER" id="PTHR24421">
    <property type="entry name" value="NITRATE/NITRITE SENSOR PROTEIN NARX-RELATED"/>
    <property type="match status" value="1"/>
</dbReference>
<evidence type="ECO:0000256" key="6">
    <source>
        <dbReference type="ARBA" id="ARBA00022777"/>
    </source>
</evidence>
<keyword evidence="7" id="KW-0067">ATP-binding</keyword>
<proteinExistence type="predicted"/>
<dbReference type="GO" id="GO:0005524">
    <property type="term" value="F:ATP binding"/>
    <property type="evidence" value="ECO:0007669"/>
    <property type="project" value="UniProtKB-KW"/>
</dbReference>
<dbReference type="GO" id="GO:0046983">
    <property type="term" value="F:protein dimerization activity"/>
    <property type="evidence" value="ECO:0007669"/>
    <property type="project" value="InterPro"/>
</dbReference>
<evidence type="ECO:0000313" key="12">
    <source>
        <dbReference type="Proteomes" id="UP000677436"/>
    </source>
</evidence>
<dbReference type="SMART" id="SM00065">
    <property type="entry name" value="GAF"/>
    <property type="match status" value="1"/>
</dbReference>
<evidence type="ECO:0000256" key="3">
    <source>
        <dbReference type="ARBA" id="ARBA00022553"/>
    </source>
</evidence>
<organism evidence="11 12">
    <name type="scientific">Polycladomyces abyssicola</name>
    <dbReference type="NCBI Taxonomy" id="1125966"/>
    <lineage>
        <taxon>Bacteria</taxon>
        <taxon>Bacillati</taxon>
        <taxon>Bacillota</taxon>
        <taxon>Bacilli</taxon>
        <taxon>Bacillales</taxon>
        <taxon>Thermoactinomycetaceae</taxon>
        <taxon>Polycladomyces</taxon>
    </lineage>
</organism>
<feature type="transmembrane region" description="Helical" evidence="9">
    <location>
        <begin position="204"/>
        <end position="227"/>
    </location>
</feature>
<comment type="catalytic activity">
    <reaction evidence="1">
        <text>ATP + protein L-histidine = ADP + protein N-phospho-L-histidine.</text>
        <dbReference type="EC" id="2.7.13.3"/>
    </reaction>
</comment>
<evidence type="ECO:0000256" key="8">
    <source>
        <dbReference type="ARBA" id="ARBA00023012"/>
    </source>
</evidence>
<accession>A0A8D5UFU6</accession>
<dbReference type="Pfam" id="PF02518">
    <property type="entry name" value="HATPase_c"/>
    <property type="match status" value="1"/>
</dbReference>
<feature type="transmembrane region" description="Helical" evidence="9">
    <location>
        <begin position="29"/>
        <end position="51"/>
    </location>
</feature>
<dbReference type="EC" id="2.7.13.3" evidence="2"/>
<dbReference type="InterPro" id="IPR003594">
    <property type="entry name" value="HATPase_dom"/>
</dbReference>
<dbReference type="RefSeq" id="WP_212774482.1">
    <property type="nucleotide sequence ID" value="NZ_AP024601.1"/>
</dbReference>
<feature type="transmembrane region" description="Helical" evidence="9">
    <location>
        <begin position="132"/>
        <end position="153"/>
    </location>
</feature>
<keyword evidence="12" id="KW-1185">Reference proteome</keyword>
<dbReference type="PANTHER" id="PTHR24421:SF10">
    <property type="entry name" value="NITRATE_NITRITE SENSOR PROTEIN NARQ"/>
    <property type="match status" value="1"/>
</dbReference>
<dbReference type="Gene3D" id="3.30.565.10">
    <property type="entry name" value="Histidine kinase-like ATPase, C-terminal domain"/>
    <property type="match status" value="1"/>
</dbReference>
<feature type="transmembrane region" description="Helical" evidence="9">
    <location>
        <begin position="174"/>
        <end position="198"/>
    </location>
</feature>
<dbReference type="InterPro" id="IPR036890">
    <property type="entry name" value="HATPase_C_sf"/>
</dbReference>
<dbReference type="AlphaFoldDB" id="A0A8D5UFU6"/>
<evidence type="ECO:0000313" key="11">
    <source>
        <dbReference type="EMBL" id="BCU81217.1"/>
    </source>
</evidence>
<dbReference type="GO" id="GO:0000155">
    <property type="term" value="F:phosphorelay sensor kinase activity"/>
    <property type="evidence" value="ECO:0007669"/>
    <property type="project" value="InterPro"/>
</dbReference>
<reference evidence="11" key="1">
    <citation type="journal article" date="2013" name="Int. J. Syst. Evol. Microbiol.">
        <title>Polycladomyces abyssicola gen. nov., sp. nov., a thermophilic filamentous bacterium isolated from hemipelagic sediment.</title>
        <authorList>
            <person name="Tsubouchi T."/>
            <person name="Shimane Y."/>
            <person name="Mori K."/>
            <person name="Usui K."/>
            <person name="Hiraki T."/>
            <person name="Tame A."/>
            <person name="Uematsu K."/>
            <person name="Maruyama T."/>
            <person name="Hatada Y."/>
        </authorList>
    </citation>
    <scope>NUCLEOTIDE SEQUENCE</scope>
    <source>
        <strain evidence="11">JIR-001</strain>
    </source>
</reference>
<protein>
    <recommendedName>
        <fullName evidence="2">histidine kinase</fullName>
        <ecNumber evidence="2">2.7.13.3</ecNumber>
    </recommendedName>
</protein>
<keyword evidence="5" id="KW-0547">Nucleotide-binding</keyword>
<keyword evidence="9" id="KW-0472">Membrane</keyword>
<dbReference type="Pfam" id="PF07730">
    <property type="entry name" value="HisKA_3"/>
    <property type="match status" value="1"/>
</dbReference>
<dbReference type="InterPro" id="IPR029016">
    <property type="entry name" value="GAF-like_dom_sf"/>
</dbReference>
<dbReference type="InterPro" id="IPR011712">
    <property type="entry name" value="Sig_transdc_His_kin_sub3_dim/P"/>
</dbReference>
<name>A0A8D5UFU6_9BACL</name>
<dbReference type="SUPFAM" id="SSF55874">
    <property type="entry name" value="ATPase domain of HSP90 chaperone/DNA topoisomerase II/histidine kinase"/>
    <property type="match status" value="1"/>
</dbReference>
<dbReference type="InterPro" id="IPR050482">
    <property type="entry name" value="Sensor_HK_TwoCompSys"/>
</dbReference>
<sequence length="621" mass="70116">MIRNWKKAWERVLMTAVITTGWGWMMHDLFHPVTFVTGWSVLVLLGIYLFVVEYHPHPAGGGKVTLHFPLLYALSSWFSPPIAGLIFVDVVLVVTWLKRQSFSRSLFRTGYTLIGLFAAGEADHAVRPWLSGLAPLSQLMFGLITFLLVYELVSKGIRDGVEQLIPASRRGRTWWGSWPLEPGLLLLSFLYSTVAIVFEVPRQPYGFLGIAFFFAPLVGFAVLLNIIARLKRQQQKMELLFVIATRINQTLDLRKVMKETLIPLSKVIDYTYGVVYLLRDGQLYPEVFAGDETLKVRYRPLPLNRGLSGWVASHAKPACIHDVRKDPRCKGTPTDAEGVKSLLSVPLEVNGEVMGVITLGKTETYGFRDMDLRFLTVLASQAVVAMRTAKLMEERERRVVAEERNRLAREIHDGIGQSLAGVLMKVESAARVFDTHPERVRQWLEEAQVKLREGLKEVRHSITALRPSPAARLGLLPALRQRVEAHQRETGQWSVFQIKGRPYPLLQEWEETIYQVCHEALNNVAKHAQATKVRVQLRFSSEYVRLIVQDDGVGFSLGKAISKAEAHKRYGIVGMNERAQKLEAALQFLSKPNKGTRVILTIPTEKNEEESVHVYSGFTGG</sequence>
<keyword evidence="6" id="KW-0418">Kinase</keyword>
<dbReference type="Gene3D" id="1.20.5.1930">
    <property type="match status" value="1"/>
</dbReference>
<feature type="transmembrane region" description="Helical" evidence="9">
    <location>
        <begin position="71"/>
        <end position="97"/>
    </location>
</feature>
<dbReference type="Gene3D" id="3.30.450.40">
    <property type="match status" value="1"/>
</dbReference>
<feature type="domain" description="GAF" evidence="10">
    <location>
        <begin position="252"/>
        <end position="396"/>
    </location>
</feature>
<evidence type="ECO:0000256" key="4">
    <source>
        <dbReference type="ARBA" id="ARBA00022679"/>
    </source>
</evidence>
<dbReference type="KEGG" id="pabs:JIR001_10000"/>
<keyword evidence="3" id="KW-0597">Phosphoprotein</keyword>
<dbReference type="InterPro" id="IPR003018">
    <property type="entry name" value="GAF"/>
</dbReference>
<evidence type="ECO:0000259" key="10">
    <source>
        <dbReference type="SMART" id="SM00065"/>
    </source>
</evidence>
<dbReference type="Proteomes" id="UP000677436">
    <property type="component" value="Chromosome"/>
</dbReference>
<evidence type="ECO:0000256" key="1">
    <source>
        <dbReference type="ARBA" id="ARBA00000085"/>
    </source>
</evidence>
<dbReference type="Pfam" id="PF13185">
    <property type="entry name" value="GAF_2"/>
    <property type="match status" value="1"/>
</dbReference>
<keyword evidence="9" id="KW-0812">Transmembrane</keyword>
<evidence type="ECO:0000256" key="5">
    <source>
        <dbReference type="ARBA" id="ARBA00022741"/>
    </source>
</evidence>
<dbReference type="EMBL" id="AP024601">
    <property type="protein sequence ID" value="BCU81217.1"/>
    <property type="molecule type" value="Genomic_DNA"/>
</dbReference>
<dbReference type="CDD" id="cd16917">
    <property type="entry name" value="HATPase_UhpB-NarQ-NarX-like"/>
    <property type="match status" value="1"/>
</dbReference>
<keyword evidence="8" id="KW-0902">Two-component regulatory system</keyword>
<evidence type="ECO:0000256" key="2">
    <source>
        <dbReference type="ARBA" id="ARBA00012438"/>
    </source>
</evidence>
<keyword evidence="9" id="KW-1133">Transmembrane helix</keyword>